<dbReference type="InterPro" id="IPR001011">
    <property type="entry name" value="Acid_Pase_classA_bac"/>
</dbReference>
<keyword evidence="10" id="KW-1185">Reference proteome</keyword>
<keyword evidence="5" id="KW-0732">Signal</keyword>
<protein>
    <recommendedName>
        <fullName evidence="4">acid phosphatase</fullName>
        <ecNumber evidence="4">3.1.3.2</ecNumber>
    </recommendedName>
</protein>
<evidence type="ECO:0000256" key="6">
    <source>
        <dbReference type="ARBA" id="ARBA00022764"/>
    </source>
</evidence>
<dbReference type="InterPro" id="IPR018296">
    <property type="entry name" value="Acid_Pase_classA_bac_CS"/>
</dbReference>
<dbReference type="SUPFAM" id="SSF48317">
    <property type="entry name" value="Acid phosphatase/Vanadium-dependent haloperoxidase"/>
    <property type="match status" value="1"/>
</dbReference>
<reference evidence="9 10" key="1">
    <citation type="journal article" date="2021" name="Int. J. Syst. Evol. Microbiol.">
        <title>Novosphingobium decolorationis sp. nov., an aniline blue-decolourizing bacterium isolated from East Pacific sediment.</title>
        <authorList>
            <person name="Chen X."/>
            <person name="Dong B."/>
            <person name="Chen T."/>
            <person name="Ren N."/>
            <person name="Wang J."/>
            <person name="Xu Y."/>
            <person name="Yang J."/>
            <person name="Zhu S."/>
            <person name="Chen J."/>
        </authorList>
    </citation>
    <scope>NUCLEOTIDE SEQUENCE [LARGE SCALE GENOMIC DNA]</scope>
    <source>
        <strain evidence="9 10">502str22</strain>
    </source>
</reference>
<dbReference type="PRINTS" id="PR00483">
    <property type="entry name" value="BACPHPHTASE"/>
</dbReference>
<comment type="subcellular location">
    <subcellularLocation>
        <location evidence="2">Periplasm</location>
    </subcellularLocation>
</comment>
<name>A0ABX8E8Y5_9SPHN</name>
<evidence type="ECO:0000256" key="5">
    <source>
        <dbReference type="ARBA" id="ARBA00022729"/>
    </source>
</evidence>
<evidence type="ECO:0000313" key="10">
    <source>
        <dbReference type="Proteomes" id="UP000677126"/>
    </source>
</evidence>
<evidence type="ECO:0000259" key="8">
    <source>
        <dbReference type="SMART" id="SM00014"/>
    </source>
</evidence>
<comment type="catalytic activity">
    <reaction evidence="1">
        <text>a phosphate monoester + H2O = an alcohol + phosphate</text>
        <dbReference type="Rhea" id="RHEA:15017"/>
        <dbReference type="ChEBI" id="CHEBI:15377"/>
        <dbReference type="ChEBI" id="CHEBI:30879"/>
        <dbReference type="ChEBI" id="CHEBI:43474"/>
        <dbReference type="ChEBI" id="CHEBI:67140"/>
        <dbReference type="EC" id="3.1.3.2"/>
    </reaction>
</comment>
<keyword evidence="6" id="KW-0574">Periplasm</keyword>
<evidence type="ECO:0000256" key="7">
    <source>
        <dbReference type="ARBA" id="ARBA00022801"/>
    </source>
</evidence>
<feature type="domain" description="Phosphatidic acid phosphatase type 2/haloperoxidase" evidence="8">
    <location>
        <begin position="132"/>
        <end position="244"/>
    </location>
</feature>
<comment type="similarity">
    <text evidence="3">Belongs to the class A bacterial acid phosphatase family.</text>
</comment>
<evidence type="ECO:0000256" key="3">
    <source>
        <dbReference type="ARBA" id="ARBA00009017"/>
    </source>
</evidence>
<dbReference type="InterPro" id="IPR000326">
    <property type="entry name" value="PAP2/HPO"/>
</dbReference>
<dbReference type="CDD" id="cd03397">
    <property type="entry name" value="PAP2_acid_phosphatase"/>
    <property type="match status" value="1"/>
</dbReference>
<organism evidence="9 10">
    <name type="scientific">Novosphingobium decolorationis</name>
    <dbReference type="NCBI Taxonomy" id="2698673"/>
    <lineage>
        <taxon>Bacteria</taxon>
        <taxon>Pseudomonadati</taxon>
        <taxon>Pseudomonadota</taxon>
        <taxon>Alphaproteobacteria</taxon>
        <taxon>Sphingomonadales</taxon>
        <taxon>Sphingomonadaceae</taxon>
        <taxon>Novosphingobium</taxon>
    </lineage>
</organism>
<dbReference type="Proteomes" id="UP000677126">
    <property type="component" value="Chromosome"/>
</dbReference>
<gene>
    <name evidence="9" type="ORF">HT578_19845</name>
</gene>
<accession>A0ABX8E8Y5</accession>
<proteinExistence type="inferred from homology"/>
<dbReference type="Pfam" id="PF01569">
    <property type="entry name" value="PAP2"/>
    <property type="match status" value="1"/>
</dbReference>
<evidence type="ECO:0000256" key="4">
    <source>
        <dbReference type="ARBA" id="ARBA00012646"/>
    </source>
</evidence>
<keyword evidence="7" id="KW-0378">Hydrolase</keyword>
<evidence type="ECO:0000256" key="2">
    <source>
        <dbReference type="ARBA" id="ARBA00004418"/>
    </source>
</evidence>
<dbReference type="EMBL" id="CP054856">
    <property type="protein sequence ID" value="QVM85652.1"/>
    <property type="molecule type" value="Genomic_DNA"/>
</dbReference>
<dbReference type="EC" id="3.1.3.2" evidence="4"/>
<evidence type="ECO:0000256" key="1">
    <source>
        <dbReference type="ARBA" id="ARBA00000032"/>
    </source>
</evidence>
<dbReference type="RefSeq" id="WP_052322609.1">
    <property type="nucleotide sequence ID" value="NZ_CP054856.1"/>
</dbReference>
<sequence>MQSTGTLGIFAGGCLLVLAGCTSTATSDTRSAELPPVTVAEVGVISPEIPLPKGYLEMSQLPDSLALLPPPPAAGSAAKAADQAAWEAAKGASSERFALATSDADLNWPAIVSSFEPLVGTSLSDGSKPHTEMLLRRAMADAGLASYKAKNHYQRVRPFAENGGGSCTPEEEETLRHDGSYPSGHTTAGWMMALVLAELVPSRADAVLQRGYDFGFSRVICRVHWMSDTVGGRVVAAATFARVQSDPVFQAQLAAARREMAAAGL</sequence>
<dbReference type="PROSITE" id="PS01157">
    <property type="entry name" value="ACID_PHOSPH_CL_A"/>
    <property type="match status" value="1"/>
</dbReference>
<dbReference type="SMART" id="SM00014">
    <property type="entry name" value="acidPPc"/>
    <property type="match status" value="1"/>
</dbReference>
<evidence type="ECO:0000313" key="9">
    <source>
        <dbReference type="EMBL" id="QVM85652.1"/>
    </source>
</evidence>
<dbReference type="Gene3D" id="1.20.144.10">
    <property type="entry name" value="Phosphatidic acid phosphatase type 2/haloperoxidase"/>
    <property type="match status" value="1"/>
</dbReference>
<dbReference type="InterPro" id="IPR036938">
    <property type="entry name" value="PAP2/HPO_sf"/>
</dbReference>